<dbReference type="AlphaFoldDB" id="A0A160PN48"/>
<gene>
    <name evidence="2" type="ORF">MPPM_4885</name>
</gene>
<dbReference type="PANTHER" id="PTHR43283:SF3">
    <property type="entry name" value="BETA-LACTAMASE FAMILY PROTEIN (AFU_ORTHOLOGUE AFUA_5G07500)"/>
    <property type="match status" value="1"/>
</dbReference>
<name>A0A160PN48_9HYPH</name>
<dbReference type="RefSeq" id="WP_096487209.1">
    <property type="nucleotide sequence ID" value="NZ_AP014809.1"/>
</dbReference>
<accession>A0A160PN48</accession>
<dbReference type="PANTHER" id="PTHR43283">
    <property type="entry name" value="BETA-LACTAMASE-RELATED"/>
    <property type="match status" value="1"/>
</dbReference>
<dbReference type="Gene3D" id="3.40.710.10">
    <property type="entry name" value="DD-peptidase/beta-lactamase superfamily"/>
    <property type="match status" value="1"/>
</dbReference>
<organism evidence="2 3">
    <name type="scientific">Methylorubrum populi</name>
    <dbReference type="NCBI Taxonomy" id="223967"/>
    <lineage>
        <taxon>Bacteria</taxon>
        <taxon>Pseudomonadati</taxon>
        <taxon>Pseudomonadota</taxon>
        <taxon>Alphaproteobacteria</taxon>
        <taxon>Hyphomicrobiales</taxon>
        <taxon>Methylobacteriaceae</taxon>
        <taxon>Methylorubrum</taxon>
    </lineage>
</organism>
<evidence type="ECO:0000313" key="2">
    <source>
        <dbReference type="EMBL" id="BAU93490.1"/>
    </source>
</evidence>
<evidence type="ECO:0000259" key="1">
    <source>
        <dbReference type="Pfam" id="PF00144"/>
    </source>
</evidence>
<reference evidence="2 3" key="1">
    <citation type="journal article" date="2016" name="Genome Announc.">
        <title>Complete Genome Sequence of Methylobacterium populi P-1M, Isolated from Pink-Pigmented Household Biofilm.</title>
        <authorList>
            <person name="Morohoshi T."/>
            <person name="Ikeda T."/>
        </authorList>
    </citation>
    <scope>NUCLEOTIDE SEQUENCE [LARGE SCALE GENOMIC DNA]</scope>
    <source>
        <strain evidence="2 3">P-1M</strain>
    </source>
</reference>
<protein>
    <submittedName>
        <fullName evidence="2">Beta-lactamase</fullName>
    </submittedName>
</protein>
<evidence type="ECO:0000313" key="3">
    <source>
        <dbReference type="Proteomes" id="UP000218288"/>
    </source>
</evidence>
<sequence>MQVETDPRDVGLCPDRLERIDAWMRGYVESGRLAGLSVSVLRGGRTAFFRAHGHADLARERPFAADTLTRIYSMTKPLTSLAVMMLYEEGRFQLDDPVARFLPEFAEMRVMTGGNRARLETEPALRQITIRDLLTHTSGLTYGFMEATLVDALYRQNEIDFQTSTLPLGELVARLAQQPLLAQPGAEWNYSVATDVLGHFVSVVSGQNFADFMRRRILRPLGMDDTDFFVPEEKQARLAANYAFDRAGKLRLYDDSVGSRFLSPPPLASGGGGLVSTAADYMRFCRMFLNLGELDGVRLLGRKTVELMLMNHLPGDLAAMGQPRFAESSYAGIGFGLGFSVMLDPARAQILGTPGEVSWGGVASTSFWIDPDEDMAVVLLAQLVPSSALPLRRELRVLTYAAIDV</sequence>
<dbReference type="Pfam" id="PF00144">
    <property type="entry name" value="Beta-lactamase"/>
    <property type="match status" value="1"/>
</dbReference>
<dbReference type="InterPro" id="IPR001466">
    <property type="entry name" value="Beta-lactam-related"/>
</dbReference>
<dbReference type="SUPFAM" id="SSF56601">
    <property type="entry name" value="beta-lactamase/transpeptidase-like"/>
    <property type="match status" value="1"/>
</dbReference>
<dbReference type="InterPro" id="IPR012338">
    <property type="entry name" value="Beta-lactam/transpept-like"/>
</dbReference>
<dbReference type="OrthoDB" id="9808046at2"/>
<proteinExistence type="predicted"/>
<dbReference type="EMBL" id="AP014809">
    <property type="protein sequence ID" value="BAU93490.1"/>
    <property type="molecule type" value="Genomic_DNA"/>
</dbReference>
<feature type="domain" description="Beta-lactamase-related" evidence="1">
    <location>
        <begin position="20"/>
        <end position="394"/>
    </location>
</feature>
<dbReference type="InterPro" id="IPR050789">
    <property type="entry name" value="Diverse_Enzym_Activities"/>
</dbReference>
<dbReference type="Proteomes" id="UP000218288">
    <property type="component" value="Chromosome"/>
</dbReference>